<dbReference type="Gene3D" id="2.120.10.30">
    <property type="entry name" value="TolB, C-terminal domain"/>
    <property type="match status" value="1"/>
</dbReference>
<feature type="coiled-coil region" evidence="3">
    <location>
        <begin position="35"/>
        <end position="102"/>
    </location>
</feature>
<dbReference type="Proteomes" id="UP001165289">
    <property type="component" value="Unassembled WGS sequence"/>
</dbReference>
<evidence type="ECO:0000256" key="3">
    <source>
        <dbReference type="SAM" id="Coils"/>
    </source>
</evidence>
<dbReference type="AlphaFoldDB" id="A0AAV7KK48"/>
<dbReference type="InterPro" id="IPR001258">
    <property type="entry name" value="NHL_repeat"/>
</dbReference>
<evidence type="ECO:0000256" key="1">
    <source>
        <dbReference type="ARBA" id="ARBA00022737"/>
    </source>
</evidence>
<keyword evidence="3" id="KW-0175">Coiled coil</keyword>
<reference evidence="4 5" key="1">
    <citation type="journal article" date="2023" name="BMC Biol.">
        <title>The compact genome of the sponge Oopsacas minuta (Hexactinellida) is lacking key metazoan core genes.</title>
        <authorList>
            <person name="Santini S."/>
            <person name="Schenkelaars Q."/>
            <person name="Jourda C."/>
            <person name="Duchesne M."/>
            <person name="Belahbib H."/>
            <person name="Rocher C."/>
            <person name="Selva M."/>
            <person name="Riesgo A."/>
            <person name="Vervoort M."/>
            <person name="Leys S.P."/>
            <person name="Kodjabachian L."/>
            <person name="Le Bivic A."/>
            <person name="Borchiellini C."/>
            <person name="Claverie J.M."/>
            <person name="Renard E."/>
        </authorList>
    </citation>
    <scope>NUCLEOTIDE SEQUENCE [LARGE SCALE GENOMIC DNA]</scope>
    <source>
        <strain evidence="4">SPO-2</strain>
    </source>
</reference>
<dbReference type="SUPFAM" id="SSF63829">
    <property type="entry name" value="Calcium-dependent phosphotriesterase"/>
    <property type="match status" value="1"/>
</dbReference>
<dbReference type="PROSITE" id="PS51125">
    <property type="entry name" value="NHL"/>
    <property type="match status" value="1"/>
</dbReference>
<evidence type="ECO:0000313" key="4">
    <source>
        <dbReference type="EMBL" id="KAI6661310.1"/>
    </source>
</evidence>
<protein>
    <submittedName>
        <fullName evidence="4">Uncharacterized protein</fullName>
    </submittedName>
</protein>
<feature type="repeat" description="NHL" evidence="2">
    <location>
        <begin position="173"/>
        <end position="211"/>
    </location>
</feature>
<keyword evidence="1" id="KW-0677">Repeat</keyword>
<dbReference type="InterPro" id="IPR011042">
    <property type="entry name" value="6-blade_b-propeller_TolB-like"/>
</dbReference>
<accession>A0AAV7KK48</accession>
<dbReference type="EMBL" id="JAKMXF010000015">
    <property type="protein sequence ID" value="KAI6661310.1"/>
    <property type="molecule type" value="Genomic_DNA"/>
</dbReference>
<evidence type="ECO:0000256" key="2">
    <source>
        <dbReference type="PROSITE-ProRule" id="PRU00504"/>
    </source>
</evidence>
<organism evidence="4 5">
    <name type="scientific">Oopsacas minuta</name>
    <dbReference type="NCBI Taxonomy" id="111878"/>
    <lineage>
        <taxon>Eukaryota</taxon>
        <taxon>Metazoa</taxon>
        <taxon>Porifera</taxon>
        <taxon>Hexactinellida</taxon>
        <taxon>Hexasterophora</taxon>
        <taxon>Lyssacinosida</taxon>
        <taxon>Leucopsacidae</taxon>
        <taxon>Oopsacas</taxon>
    </lineage>
</organism>
<comment type="caution">
    <text evidence="4">The sequence shown here is derived from an EMBL/GenBank/DDBJ whole genome shotgun (WGS) entry which is preliminary data.</text>
</comment>
<name>A0AAV7KK48_9METZ</name>
<proteinExistence type="predicted"/>
<dbReference type="Pfam" id="PF01436">
    <property type="entry name" value="NHL"/>
    <property type="match status" value="1"/>
</dbReference>
<keyword evidence="5" id="KW-1185">Reference proteome</keyword>
<gene>
    <name evidence="4" type="ORF">LOD99_10034</name>
</gene>
<sequence length="316" mass="37261">MATAPFNENPVCEPDSLMPVPNKLQDRMNTLREVIDSKKSLVRRVSEEMKELIEDKTQLIIRELEGIWDEANQRMNKRRNEINKQIEEINKRKSELEKLFQDLDPSLPNPLDKIPEAIESVKREMNIDIPFIKVNCKVRELRESINTLFSCDQRIVKFEENTPIQLKWSSCDRGNQDNQLYNPCGIAIDSINDEIYVADYSTHRVQIFSRNGEWVNFKDEVMAYPENILILHDSIFVQCDKRIVKFNKSTIKMESHKCYEYQLSCICNDNTHIYVGEYRNMKLTVLTSEMNEEKRISLITQFKQDNTLIRDISLTR</sequence>
<dbReference type="Gene3D" id="1.20.120.20">
    <property type="entry name" value="Apolipoprotein"/>
    <property type="match status" value="1"/>
</dbReference>
<evidence type="ECO:0000313" key="5">
    <source>
        <dbReference type="Proteomes" id="UP001165289"/>
    </source>
</evidence>